<dbReference type="InterPro" id="IPR037012">
    <property type="entry name" value="NanQ/TabA/YiaL_sf"/>
</dbReference>
<dbReference type="NCBIfam" id="NF040884">
    <property type="entry name" value="acetylneur_anom"/>
    <property type="match status" value="1"/>
</dbReference>
<reference evidence="1 2" key="1">
    <citation type="submission" date="2018-01" db="EMBL/GenBank/DDBJ databases">
        <title>Whole genome sequencing of Histamine producing bacteria.</title>
        <authorList>
            <person name="Butler K."/>
        </authorList>
    </citation>
    <scope>NUCLEOTIDE SEQUENCE [LARGE SCALE GENOMIC DNA]</scope>
    <source>
        <strain evidence="1 2">DSM 24669</strain>
    </source>
</reference>
<dbReference type="GO" id="GO:0005829">
    <property type="term" value="C:cytosol"/>
    <property type="evidence" value="ECO:0007669"/>
    <property type="project" value="TreeGrafter"/>
</dbReference>
<dbReference type="NCBIfam" id="TIGR00022">
    <property type="entry name" value="YhcH/YjgK/YiaL family protein"/>
    <property type="match status" value="1"/>
</dbReference>
<sequence length="157" mass="17585">MILGNIHHPETYAFLPKAFQDSLAFLREQDLHQLATGRHDIDGDRIFANVMAFETSCASLKQAEVHQEYIDFQFLVSGQERIDYALPNEHPVAKAYDAQDDYYLVSSMENEMTVCLSAGAFAVFLPEEPHKPGCLIDSAGLIKKVVVKIHKSCLGEL</sequence>
<evidence type="ECO:0000313" key="2">
    <source>
        <dbReference type="Proteomes" id="UP000240481"/>
    </source>
</evidence>
<dbReference type="SUPFAM" id="SSF51197">
    <property type="entry name" value="Clavaminate synthase-like"/>
    <property type="match status" value="1"/>
</dbReference>
<keyword evidence="2" id="KW-1185">Reference proteome</keyword>
<accession>A0A0J8V930</accession>
<dbReference type="Pfam" id="PF04074">
    <property type="entry name" value="DUF386"/>
    <property type="match status" value="1"/>
</dbReference>
<dbReference type="PANTHER" id="PTHR34986">
    <property type="entry name" value="EVOLVED BETA-GALACTOSIDASE SUBUNIT BETA"/>
    <property type="match status" value="1"/>
</dbReference>
<protein>
    <submittedName>
        <fullName evidence="1">YhcH/YjgK/YiaL family protein</fullName>
    </submittedName>
</protein>
<dbReference type="PANTHER" id="PTHR34986:SF5">
    <property type="entry name" value="N-ACETYLNEURAMINATE ANOMERASE NANQ"/>
    <property type="match status" value="1"/>
</dbReference>
<gene>
    <name evidence="1" type="ORF">C9I94_19110</name>
</gene>
<dbReference type="InterPro" id="IPR049827">
    <property type="entry name" value="NanQ"/>
</dbReference>
<name>A0A0J8V930_9GAMM</name>
<organism evidence="1 2">
    <name type="scientific">Photobacterium swingsii</name>
    <dbReference type="NCBI Taxonomy" id="680026"/>
    <lineage>
        <taxon>Bacteria</taxon>
        <taxon>Pseudomonadati</taxon>
        <taxon>Pseudomonadota</taxon>
        <taxon>Gammaproteobacteria</taxon>
        <taxon>Vibrionales</taxon>
        <taxon>Vibrionaceae</taxon>
        <taxon>Photobacterium</taxon>
    </lineage>
</organism>
<dbReference type="Proteomes" id="UP000240481">
    <property type="component" value="Unassembled WGS sequence"/>
</dbReference>
<dbReference type="STRING" id="680026.AB733_15565"/>
<proteinExistence type="predicted"/>
<evidence type="ECO:0000313" key="1">
    <source>
        <dbReference type="EMBL" id="PSW22886.1"/>
    </source>
</evidence>
<dbReference type="EMBL" id="PYLZ01000011">
    <property type="protein sequence ID" value="PSW22886.1"/>
    <property type="molecule type" value="Genomic_DNA"/>
</dbReference>
<dbReference type="Gene3D" id="2.60.120.370">
    <property type="entry name" value="YhcH/YjgK/YiaL"/>
    <property type="match status" value="1"/>
</dbReference>
<comment type="caution">
    <text evidence="1">The sequence shown here is derived from an EMBL/GenBank/DDBJ whole genome shotgun (WGS) entry which is preliminary data.</text>
</comment>
<dbReference type="RefSeq" id="WP_048899600.1">
    <property type="nucleotide sequence ID" value="NZ_AP024853.1"/>
</dbReference>
<dbReference type="InterPro" id="IPR004375">
    <property type="entry name" value="NanQ/TabA/YiaL"/>
</dbReference>
<dbReference type="OrthoDB" id="6196468at2"/>
<dbReference type="AlphaFoldDB" id="A0A0J8V930"/>